<comment type="caution">
    <text evidence="1">The sequence shown here is derived from an EMBL/GenBank/DDBJ whole genome shotgun (WGS) entry which is preliminary data.</text>
</comment>
<evidence type="ECO:0000313" key="1">
    <source>
        <dbReference type="EMBL" id="RHY20261.1"/>
    </source>
</evidence>
<name>A0A397BHD1_APHAT</name>
<accession>A0A397BHD1</accession>
<gene>
    <name evidence="1" type="ORF">DYB36_009812</name>
</gene>
<evidence type="ECO:0000313" key="2">
    <source>
        <dbReference type="Proteomes" id="UP000265427"/>
    </source>
</evidence>
<sequence>MEELDAVALRALQAQEVATLRQGHALDNHLNNVETATRTNRTDADAAAWADLEAQHSIEGEAMRLRWTQRKNDFEEQKQGEMQALMAKHHRTHKAIQDSESLDETSMTKRHVFEHDRLHRYLEREQEQRCAQAQMTRDVLSCKQCYEDSTLSIKHDRQRETMRHKQSTAIYVLQQQKCDVSMPTFQHFA</sequence>
<dbReference type="Proteomes" id="UP000265427">
    <property type="component" value="Unassembled WGS sequence"/>
</dbReference>
<proteinExistence type="predicted"/>
<reference evidence="1 2" key="1">
    <citation type="submission" date="2018-08" db="EMBL/GenBank/DDBJ databases">
        <title>Aphanomyces genome sequencing and annotation.</title>
        <authorList>
            <person name="Minardi D."/>
            <person name="Oidtmann B."/>
            <person name="Van Der Giezen M."/>
            <person name="Studholme D.J."/>
        </authorList>
    </citation>
    <scope>NUCLEOTIDE SEQUENCE [LARGE SCALE GENOMIC DNA]</scope>
    <source>
        <strain evidence="1 2">Kv</strain>
    </source>
</reference>
<organism evidence="1 2">
    <name type="scientific">Aphanomyces astaci</name>
    <name type="common">Crayfish plague agent</name>
    <dbReference type="NCBI Taxonomy" id="112090"/>
    <lineage>
        <taxon>Eukaryota</taxon>
        <taxon>Sar</taxon>
        <taxon>Stramenopiles</taxon>
        <taxon>Oomycota</taxon>
        <taxon>Saprolegniomycetes</taxon>
        <taxon>Saprolegniales</taxon>
        <taxon>Verrucalvaceae</taxon>
        <taxon>Aphanomyces</taxon>
    </lineage>
</organism>
<dbReference type="EMBL" id="QUSZ01002964">
    <property type="protein sequence ID" value="RHY20261.1"/>
    <property type="molecule type" value="Genomic_DNA"/>
</dbReference>
<dbReference type="VEuPathDB" id="FungiDB:H257_14621"/>
<dbReference type="AlphaFoldDB" id="A0A397BHD1"/>
<protein>
    <submittedName>
        <fullName evidence="1">Uncharacterized protein</fullName>
    </submittedName>
</protein>